<sequence length="511" mass="54305">MTPPEDVPSPDVPPSDPWGSLLPAALVGTARRAVPDTPGLPAPDALGAPDAATALLDRAALAAVRRAAGHTPHTADPVEPARHGDAPEVSTAASGHLAEILTARTALLPEWLHLVARAGLRAPAAHLPALLDRGARDSELRPAVAAAVGARGHWLARFRDSWHYLGSHGAAAHFDPRVWDHGSPPERRRALAALRRTDPAGARARVAEVLRTEPVAERRRSLLAVLAAGLTTDDEPTLSTALADRAAGVRGLALSLLSRLPDSGHAHRLRAHVRDLVAPGPDGTVRVRRSGLAPDGLLHDLALAAPAPDGDTGAARAERLWTLITHAPLDVWTELVDPDPAQVLARVERSGRTDVHDALVNAAGFQGSAPWSRALLASLAPDVGGHLARATKDRRVLQLSALLRPLPPGERCAWVCAALERTHDLHDAGYLLRVAGGPWTPGLSVAATRMLLNPVTDGGYRAVCEAAAEHLPPDRLDDLTPDLSGISPENRRLYLDTRDTVRFRRDMHREL</sequence>
<gene>
    <name evidence="2" type="ORF">IDM40_06170</name>
</gene>
<protein>
    <recommendedName>
        <fullName evidence="4">HEAT repeat domain-containing protein</fullName>
    </recommendedName>
</protein>
<dbReference type="Proteomes" id="UP000806528">
    <property type="component" value="Unassembled WGS sequence"/>
</dbReference>
<organism evidence="2 3">
    <name type="scientific">Nocardiopsis coralli</name>
    <dbReference type="NCBI Taxonomy" id="2772213"/>
    <lineage>
        <taxon>Bacteria</taxon>
        <taxon>Bacillati</taxon>
        <taxon>Actinomycetota</taxon>
        <taxon>Actinomycetes</taxon>
        <taxon>Streptosporangiales</taxon>
        <taxon>Nocardiopsidaceae</taxon>
        <taxon>Nocardiopsis</taxon>
    </lineage>
</organism>
<keyword evidence="3" id="KW-1185">Reference proteome</keyword>
<dbReference type="EMBL" id="JADBGI010000004">
    <property type="protein sequence ID" value="MBE2998292.1"/>
    <property type="molecule type" value="Genomic_DNA"/>
</dbReference>
<feature type="region of interest" description="Disordered" evidence="1">
    <location>
        <begin position="1"/>
        <end position="21"/>
    </location>
</feature>
<evidence type="ECO:0000313" key="2">
    <source>
        <dbReference type="EMBL" id="MBE2998292.1"/>
    </source>
</evidence>
<comment type="caution">
    <text evidence="2">The sequence shown here is derived from an EMBL/GenBank/DDBJ whole genome shotgun (WGS) entry which is preliminary data.</text>
</comment>
<feature type="compositionally biased region" description="Pro residues" evidence="1">
    <location>
        <begin position="1"/>
        <end position="16"/>
    </location>
</feature>
<evidence type="ECO:0008006" key="4">
    <source>
        <dbReference type="Google" id="ProtNLM"/>
    </source>
</evidence>
<dbReference type="InterPro" id="IPR043746">
    <property type="entry name" value="DUF5691"/>
</dbReference>
<evidence type="ECO:0000313" key="3">
    <source>
        <dbReference type="Proteomes" id="UP000806528"/>
    </source>
</evidence>
<evidence type="ECO:0000256" key="1">
    <source>
        <dbReference type="SAM" id="MobiDB-lite"/>
    </source>
</evidence>
<name>A0ABR9P370_9ACTN</name>
<dbReference type="RefSeq" id="WP_193120928.1">
    <property type="nucleotide sequence ID" value="NZ_JADBGI010000004.1"/>
</dbReference>
<reference evidence="2 3" key="1">
    <citation type="submission" date="2020-09" db="EMBL/GenBank/DDBJ databases">
        <title>Diversity and distribution of actinomycetes associated with coral in the coast of Hainan.</title>
        <authorList>
            <person name="Li F."/>
        </authorList>
    </citation>
    <scope>NUCLEOTIDE SEQUENCE [LARGE SCALE GENOMIC DNA]</scope>
    <source>
        <strain evidence="2 3">HNM0947</strain>
    </source>
</reference>
<feature type="region of interest" description="Disordered" evidence="1">
    <location>
        <begin position="66"/>
        <end position="91"/>
    </location>
</feature>
<proteinExistence type="predicted"/>
<accession>A0ABR9P370</accession>
<dbReference type="Pfam" id="PF18944">
    <property type="entry name" value="DUF5691"/>
    <property type="match status" value="1"/>
</dbReference>